<feature type="chain" id="PRO_5021799568" description="DUF1598 domain-containing protein" evidence="1">
    <location>
        <begin position="29"/>
        <end position="495"/>
    </location>
</feature>
<feature type="signal peptide" evidence="1">
    <location>
        <begin position="1"/>
        <end position="28"/>
    </location>
</feature>
<dbReference type="AlphaFoldDB" id="A0A518DGK4"/>
<keyword evidence="3" id="KW-1185">Reference proteome</keyword>
<gene>
    <name evidence="2" type="ORF">Pla175_40160</name>
</gene>
<evidence type="ECO:0000313" key="2">
    <source>
        <dbReference type="EMBL" id="QDU90607.1"/>
    </source>
</evidence>
<dbReference type="Pfam" id="PF07643">
    <property type="entry name" value="DUF1598"/>
    <property type="match status" value="1"/>
</dbReference>
<evidence type="ECO:0000313" key="3">
    <source>
        <dbReference type="Proteomes" id="UP000317429"/>
    </source>
</evidence>
<evidence type="ECO:0000256" key="1">
    <source>
        <dbReference type="SAM" id="SignalP"/>
    </source>
</evidence>
<dbReference type="EMBL" id="CP036291">
    <property type="protein sequence ID" value="QDU90607.1"/>
    <property type="molecule type" value="Genomic_DNA"/>
</dbReference>
<dbReference type="KEGG" id="pnd:Pla175_40160"/>
<protein>
    <recommendedName>
        <fullName evidence="4">DUF1598 domain-containing protein</fullName>
    </recommendedName>
</protein>
<evidence type="ECO:0008006" key="4">
    <source>
        <dbReference type="Google" id="ProtNLM"/>
    </source>
</evidence>
<reference evidence="2 3" key="1">
    <citation type="submission" date="2019-02" db="EMBL/GenBank/DDBJ databases">
        <title>Deep-cultivation of Planctomycetes and their phenomic and genomic characterization uncovers novel biology.</title>
        <authorList>
            <person name="Wiegand S."/>
            <person name="Jogler M."/>
            <person name="Boedeker C."/>
            <person name="Pinto D."/>
            <person name="Vollmers J."/>
            <person name="Rivas-Marin E."/>
            <person name="Kohn T."/>
            <person name="Peeters S.H."/>
            <person name="Heuer A."/>
            <person name="Rast P."/>
            <person name="Oberbeckmann S."/>
            <person name="Bunk B."/>
            <person name="Jeske O."/>
            <person name="Meyerdierks A."/>
            <person name="Storesund J.E."/>
            <person name="Kallscheuer N."/>
            <person name="Luecker S."/>
            <person name="Lage O.M."/>
            <person name="Pohl T."/>
            <person name="Merkel B.J."/>
            <person name="Hornburger P."/>
            <person name="Mueller R.-W."/>
            <person name="Bruemmer F."/>
            <person name="Labrenz M."/>
            <person name="Spormann A.M."/>
            <person name="Op den Camp H."/>
            <person name="Overmann J."/>
            <person name="Amann R."/>
            <person name="Jetten M.S.M."/>
            <person name="Mascher T."/>
            <person name="Medema M.H."/>
            <person name="Devos D.P."/>
            <person name="Kaster A.-K."/>
            <person name="Ovreas L."/>
            <person name="Rohde M."/>
            <person name="Galperin M.Y."/>
            <person name="Jogler C."/>
        </authorList>
    </citation>
    <scope>NUCLEOTIDE SEQUENCE [LARGE SCALE GENOMIC DNA]</scope>
    <source>
        <strain evidence="2 3">Pla175</strain>
    </source>
</reference>
<name>A0A518DGK4_9BACT</name>
<keyword evidence="1" id="KW-0732">Signal</keyword>
<dbReference type="RefSeq" id="WP_145289448.1">
    <property type="nucleotide sequence ID" value="NZ_CP036291.1"/>
</dbReference>
<sequence length="495" mass="52005" precursor="true">MRTLRSPNWSVRCLTLLLVTALATTCSAQFGGGGGLGGGGGGGGLGGGGGGLGGGGGGLGGGGGTGATGGGSGVIVDVDGVLRRVVVNDPTGQLARQRVQQALSRLEGDLAKPSAMRKVSLTRLEKAVAAKIDAASGPDNAMKHLAGLTRIDYVFCYPETGDIVIAGPAEPWGESPDGRMRGVETGRPVIELQDLAVALRAFPAEGRGNNPTIYCSIDPTPEGLARMQGFLRQFGRQAVPGDTQFIVHQLQESLGPQVISIGGVSPRTHFAQVIVEADYRMKLIGIGLEQPPVRMVSYVEKANPAAVARNAMQRWYFVPDYECVRASGDGLACELVGEGVKLIGEDELVQQDGTRRAVGSSNRASQTFVDGFTKLYPKLAERAPIWAQLRNCIDLAVTAALIQKNDYYAKTGWNGGVLAEESAYKVETYNAPQQVASAVNSIWKGRTLMTPIGGGVQIDAAQALNKENLLSDEDGAVYAKRETLGAPPAEGWWWD</sequence>
<proteinExistence type="predicted"/>
<accession>A0A518DGK4</accession>
<dbReference type="Proteomes" id="UP000317429">
    <property type="component" value="Chromosome"/>
</dbReference>
<dbReference type="InterPro" id="IPR011487">
    <property type="entry name" value="DUF1598"/>
</dbReference>
<organism evidence="2 3">
    <name type="scientific">Pirellulimonas nuda</name>
    <dbReference type="NCBI Taxonomy" id="2528009"/>
    <lineage>
        <taxon>Bacteria</taxon>
        <taxon>Pseudomonadati</taxon>
        <taxon>Planctomycetota</taxon>
        <taxon>Planctomycetia</taxon>
        <taxon>Pirellulales</taxon>
        <taxon>Lacipirellulaceae</taxon>
        <taxon>Pirellulimonas</taxon>
    </lineage>
</organism>
<dbReference type="OrthoDB" id="233246at2"/>